<dbReference type="PANTHER" id="PTHR40763">
    <property type="entry name" value="MEMBRANE PROTEIN-RELATED"/>
    <property type="match status" value="1"/>
</dbReference>
<dbReference type="EMBL" id="AZSP01000193">
    <property type="protein sequence ID" value="PVE10523.1"/>
    <property type="molecule type" value="Genomic_DNA"/>
</dbReference>
<dbReference type="RefSeq" id="WP_030355065.1">
    <property type="nucleotide sequence ID" value="NZ_AZSP01000193.1"/>
</dbReference>
<evidence type="ECO:0000256" key="3">
    <source>
        <dbReference type="SAM" id="MobiDB-lite"/>
    </source>
</evidence>
<feature type="region of interest" description="Disordered" evidence="3">
    <location>
        <begin position="1"/>
        <end position="26"/>
    </location>
</feature>
<dbReference type="OrthoDB" id="3625082at2"/>
<gene>
    <name evidence="5" type="ORF">Y717_29970</name>
</gene>
<proteinExistence type="predicted"/>
<keyword evidence="2" id="KW-0804">Transcription</keyword>
<name>A0A2T7T5U3_9ACTN</name>
<evidence type="ECO:0000256" key="2">
    <source>
        <dbReference type="ARBA" id="ARBA00023163"/>
    </source>
</evidence>
<feature type="region of interest" description="Disordered" evidence="3">
    <location>
        <begin position="220"/>
        <end position="246"/>
    </location>
</feature>
<dbReference type="InterPro" id="IPR021934">
    <property type="entry name" value="Sox_C"/>
</dbReference>
<dbReference type="Pfam" id="PF08044">
    <property type="entry name" value="DUF1707"/>
    <property type="match status" value="1"/>
</dbReference>
<evidence type="ECO:0000313" key="5">
    <source>
        <dbReference type="EMBL" id="PVE10523.1"/>
    </source>
</evidence>
<accession>A0A2T7T5U3</accession>
<dbReference type="PROSITE" id="PS51516">
    <property type="entry name" value="SOX_C"/>
    <property type="match status" value="1"/>
</dbReference>
<reference evidence="5 6" key="1">
    <citation type="submission" date="2013-12" db="EMBL/GenBank/DDBJ databases">
        <title>Annotated genome of Streptomyces scopuliridis.</title>
        <authorList>
            <person name="Olson J.B."/>
        </authorList>
    </citation>
    <scope>NUCLEOTIDE SEQUENCE [LARGE SCALE GENOMIC DNA]</scope>
    <source>
        <strain evidence="5 6">RB72</strain>
    </source>
</reference>
<sequence>MTSDRPDPPPYPRPDTRASDAERERVAERLREAVAEGRLDMEEFDERLESAFKARTHGELAPLVRDLPAPGTTTDVALAADASVAGREASGSAGEVSNWQSRIGREPATSKGAFAFWGGFGRRGTWTVGRKFTAVVFQAGGEIDLREARFEDRDVVIRCFTIMGGVHVTVPPDMDVEVRGFGLMGGFGEAGEGAASPGSPRVIVTGFALMGGVGVERKVRESEKRRLKEERRRQKLEKKADRKELD</sequence>
<dbReference type="STRING" id="1440053.GCA_000718095_06132"/>
<evidence type="ECO:0000256" key="1">
    <source>
        <dbReference type="ARBA" id="ARBA00023015"/>
    </source>
</evidence>
<feature type="compositionally biased region" description="Basic and acidic residues" evidence="3">
    <location>
        <begin position="14"/>
        <end position="26"/>
    </location>
</feature>
<dbReference type="InterPro" id="IPR012551">
    <property type="entry name" value="DUF1707_SHOCT-like"/>
</dbReference>
<keyword evidence="1" id="KW-0805">Transcription regulation</keyword>
<comment type="caution">
    <text evidence="5">The sequence shown here is derived from an EMBL/GenBank/DDBJ whole genome shotgun (WGS) entry which is preliminary data.</text>
</comment>
<dbReference type="AlphaFoldDB" id="A0A2T7T5U3"/>
<feature type="domain" description="Sox C-terminal" evidence="4">
    <location>
        <begin position="1"/>
        <end position="93"/>
    </location>
</feature>
<dbReference type="PANTHER" id="PTHR40763:SF4">
    <property type="entry name" value="DUF1707 DOMAIN-CONTAINING PROTEIN"/>
    <property type="match status" value="1"/>
</dbReference>
<evidence type="ECO:0000313" key="6">
    <source>
        <dbReference type="Proteomes" id="UP000245992"/>
    </source>
</evidence>
<protein>
    <recommendedName>
        <fullName evidence="4">Sox C-terminal domain-containing protein</fullName>
    </recommendedName>
</protein>
<keyword evidence="6" id="KW-1185">Reference proteome</keyword>
<dbReference type="Proteomes" id="UP000245992">
    <property type="component" value="Unassembled WGS sequence"/>
</dbReference>
<organism evidence="5 6">
    <name type="scientific">Streptomyces scopuliridis RB72</name>
    <dbReference type="NCBI Taxonomy" id="1440053"/>
    <lineage>
        <taxon>Bacteria</taxon>
        <taxon>Bacillati</taxon>
        <taxon>Actinomycetota</taxon>
        <taxon>Actinomycetes</taxon>
        <taxon>Kitasatosporales</taxon>
        <taxon>Streptomycetaceae</taxon>
        <taxon>Streptomyces</taxon>
    </lineage>
</organism>
<evidence type="ECO:0000259" key="4">
    <source>
        <dbReference type="PROSITE" id="PS51516"/>
    </source>
</evidence>